<organism evidence="2 3">
    <name type="scientific">Aequorivita aquimaris</name>
    <dbReference type="NCBI Taxonomy" id="1548749"/>
    <lineage>
        <taxon>Bacteria</taxon>
        <taxon>Pseudomonadati</taxon>
        <taxon>Bacteroidota</taxon>
        <taxon>Flavobacteriia</taxon>
        <taxon>Flavobacteriales</taxon>
        <taxon>Flavobacteriaceae</taxon>
        <taxon>Aequorivita</taxon>
    </lineage>
</organism>
<dbReference type="EMBL" id="JRWG01000002">
    <property type="protein sequence ID" value="KXO00759.1"/>
    <property type="molecule type" value="Genomic_DNA"/>
</dbReference>
<dbReference type="STRING" id="1548749.LS48_05125"/>
<feature type="transmembrane region" description="Helical" evidence="1">
    <location>
        <begin position="76"/>
        <end position="94"/>
    </location>
</feature>
<reference evidence="2 3" key="2">
    <citation type="journal article" date="2016" name="Int. J. Syst. Evol. Microbiol.">
        <title>Vitellibacter aquimaris sp. nov., a marine bacterium isolated from seawater.</title>
        <authorList>
            <person name="Thevarajoo S."/>
            <person name="Selvaratnam C."/>
            <person name="Goh K.M."/>
            <person name="Hong K.W."/>
            <person name="Chan X.Y."/>
            <person name="Chan K.G."/>
            <person name="Chong C.S."/>
        </authorList>
    </citation>
    <scope>NUCLEOTIDE SEQUENCE [LARGE SCALE GENOMIC DNA]</scope>
    <source>
        <strain evidence="2 3">D-24</strain>
    </source>
</reference>
<comment type="caution">
    <text evidence="2">The sequence shown here is derived from an EMBL/GenBank/DDBJ whole genome shotgun (WGS) entry which is preliminary data.</text>
</comment>
<keyword evidence="1" id="KW-1133">Transmembrane helix</keyword>
<keyword evidence="1" id="KW-0472">Membrane</keyword>
<evidence type="ECO:0000313" key="3">
    <source>
        <dbReference type="Proteomes" id="UP000070138"/>
    </source>
</evidence>
<reference evidence="3" key="1">
    <citation type="submission" date="2014-10" db="EMBL/GenBank/DDBJ databases">
        <title>Genome sequencing of Vitellibacter sp. D-24.</title>
        <authorList>
            <person name="Thevarajoo S."/>
            <person name="Selvaratnam C."/>
            <person name="Goh K.M."/>
            <person name="Chong C.S."/>
        </authorList>
    </citation>
    <scope>NUCLEOTIDE SEQUENCE [LARGE SCALE GENOMIC DNA]</scope>
    <source>
        <strain evidence="3">D-24</strain>
    </source>
</reference>
<dbReference type="RefSeq" id="WP_062620591.1">
    <property type="nucleotide sequence ID" value="NZ_JRWG01000002.1"/>
</dbReference>
<dbReference type="AlphaFoldDB" id="A0A137RKQ2"/>
<dbReference type="OrthoDB" id="8161897at2"/>
<gene>
    <name evidence="2" type="ORF">LS48_05125</name>
</gene>
<accession>A0A137RKQ2</accession>
<evidence type="ECO:0000256" key="1">
    <source>
        <dbReference type="SAM" id="Phobius"/>
    </source>
</evidence>
<dbReference type="Proteomes" id="UP000070138">
    <property type="component" value="Unassembled WGS sequence"/>
</dbReference>
<proteinExistence type="predicted"/>
<keyword evidence="1" id="KW-0812">Transmembrane</keyword>
<name>A0A137RKQ2_9FLAO</name>
<evidence type="ECO:0000313" key="2">
    <source>
        <dbReference type="EMBL" id="KXO00759.1"/>
    </source>
</evidence>
<feature type="transmembrane region" description="Helical" evidence="1">
    <location>
        <begin position="100"/>
        <end position="118"/>
    </location>
</feature>
<sequence>MNSTFTKILRIVLGLGLLFFGLSKLINLHIMPTHIYTGDAAIFIDSLSSTGYILKVIGILEIFIGLLLLINKWVSFALLLLAPITVNILLFHLFLDTPGLLVALVITILNVILIYKHWKVYKPLFH</sequence>
<keyword evidence="3" id="KW-1185">Reference proteome</keyword>
<feature type="transmembrane region" description="Helical" evidence="1">
    <location>
        <begin position="50"/>
        <end position="69"/>
    </location>
</feature>
<protein>
    <submittedName>
        <fullName evidence="2">DoxX protein</fullName>
    </submittedName>
</protein>